<protein>
    <recommendedName>
        <fullName evidence="2">Galectin</fullName>
    </recommendedName>
</protein>
<dbReference type="EMBL" id="KF516678">
    <property type="protein sequence ID" value="AII16582.1"/>
    <property type="molecule type" value="mRNA"/>
</dbReference>
<evidence type="ECO:0000313" key="4">
    <source>
        <dbReference type="EMBL" id="AII16582.1"/>
    </source>
</evidence>
<name>A0A076FE81_PARNA</name>
<accession>A0A076FE81</accession>
<organism evidence="4">
    <name type="scientific">Paracyclopina nana</name>
    <name type="common">Marine copepod</name>
    <dbReference type="NCBI Taxonomy" id="565004"/>
    <lineage>
        <taxon>Eukaryota</taxon>
        <taxon>Metazoa</taxon>
        <taxon>Ecdysozoa</taxon>
        <taxon>Arthropoda</taxon>
        <taxon>Crustacea</taxon>
        <taxon>Multicrustacea</taxon>
        <taxon>Hexanauplia</taxon>
        <taxon>Copepoda</taxon>
        <taxon>Cyclopoida</taxon>
        <taxon>Cyclopettidae</taxon>
        <taxon>Paracyclopina</taxon>
    </lineage>
</organism>
<keyword evidence="1 2" id="KW-0430">Lectin</keyword>
<dbReference type="SMART" id="SM00276">
    <property type="entry name" value="GLECT"/>
    <property type="match status" value="1"/>
</dbReference>
<dbReference type="PANTHER" id="PTHR11346">
    <property type="entry name" value="GALECTIN"/>
    <property type="match status" value="1"/>
</dbReference>
<dbReference type="GO" id="GO:0030246">
    <property type="term" value="F:carbohydrate binding"/>
    <property type="evidence" value="ECO:0007669"/>
    <property type="project" value="UniProtKB-UniRule"/>
</dbReference>
<dbReference type="SUPFAM" id="SSF49899">
    <property type="entry name" value="Concanavalin A-like lectins/glucanases"/>
    <property type="match status" value="1"/>
</dbReference>
<dbReference type="AlphaFoldDB" id="A0A076FE81"/>
<dbReference type="CDD" id="cd00070">
    <property type="entry name" value="GLECT"/>
    <property type="match status" value="1"/>
</dbReference>
<dbReference type="InterPro" id="IPR044156">
    <property type="entry name" value="Galectin-like"/>
</dbReference>
<evidence type="ECO:0000259" key="3">
    <source>
        <dbReference type="PROSITE" id="PS51304"/>
    </source>
</evidence>
<reference evidence="4" key="1">
    <citation type="submission" date="2013-08" db="EMBL/GenBank/DDBJ databases">
        <title>Paracyclopina nana immune related genes.</title>
        <authorList>
            <person name="Kim B.-M."/>
            <person name="Rhee J.-S."/>
            <person name="Lee J.-S."/>
        </authorList>
    </citation>
    <scope>NUCLEOTIDE SEQUENCE</scope>
</reference>
<dbReference type="PANTHER" id="PTHR11346:SF147">
    <property type="entry name" value="GALECTIN"/>
    <property type="match status" value="1"/>
</dbReference>
<feature type="domain" description="Galectin" evidence="3">
    <location>
        <begin position="6"/>
        <end position="147"/>
    </location>
</feature>
<dbReference type="SMART" id="SM00908">
    <property type="entry name" value="Gal-bind_lectin"/>
    <property type="match status" value="1"/>
</dbReference>
<dbReference type="Pfam" id="PF00337">
    <property type="entry name" value="Gal-bind_lectin"/>
    <property type="match status" value="1"/>
</dbReference>
<dbReference type="InterPro" id="IPR013320">
    <property type="entry name" value="ConA-like_dom_sf"/>
</dbReference>
<sequence length="151" mass="16875">GRPMPIVHSLENGFGVDSSLFIQVKLHADAARFALNLQTGRAVPEADIALHFNPRLDQNKVVLNDRKDGTWGMEEMQPLIVMQDDSSATKVFNPGHSVQIVITSELASLKISVNGTLFAKFNHRIKPEEITHLRLYGDIEPQKLEYSSKQV</sequence>
<dbReference type="Gene3D" id="2.60.120.200">
    <property type="match status" value="1"/>
</dbReference>
<proteinExistence type="evidence at transcript level"/>
<feature type="non-terminal residue" evidence="4">
    <location>
        <position position="1"/>
    </location>
</feature>
<dbReference type="InterPro" id="IPR001079">
    <property type="entry name" value="Galectin_CRD"/>
</dbReference>
<evidence type="ECO:0000256" key="2">
    <source>
        <dbReference type="RuleBase" id="RU102079"/>
    </source>
</evidence>
<evidence type="ECO:0000256" key="1">
    <source>
        <dbReference type="ARBA" id="ARBA00022734"/>
    </source>
</evidence>
<feature type="non-terminal residue" evidence="4">
    <location>
        <position position="151"/>
    </location>
</feature>
<dbReference type="PROSITE" id="PS51304">
    <property type="entry name" value="GALECTIN"/>
    <property type="match status" value="1"/>
</dbReference>